<organism evidence="1 2">
    <name type="scientific">Candidatus Iainarchaeum sp</name>
    <dbReference type="NCBI Taxonomy" id="3101447"/>
    <lineage>
        <taxon>Archaea</taxon>
        <taxon>Candidatus Iainarchaeota</taxon>
        <taxon>Candidatus Iainarchaeia</taxon>
        <taxon>Candidatus Iainarchaeales</taxon>
        <taxon>Candidatus Iainarchaeaceae</taxon>
        <taxon>Candidatus Iainarchaeum</taxon>
    </lineage>
</organism>
<accession>A0A8T4LCN4</accession>
<dbReference type="Proteomes" id="UP000678237">
    <property type="component" value="Unassembled WGS sequence"/>
</dbReference>
<gene>
    <name evidence="1" type="ORF">J4203_07610</name>
</gene>
<comment type="caution">
    <text evidence="1">The sequence shown here is derived from an EMBL/GenBank/DDBJ whole genome shotgun (WGS) entry which is preliminary data.</text>
</comment>
<name>A0A8T4LCN4_9ARCH</name>
<feature type="non-terminal residue" evidence="1">
    <location>
        <position position="64"/>
    </location>
</feature>
<dbReference type="AlphaFoldDB" id="A0A8T4LCN4"/>
<proteinExistence type="predicted"/>
<evidence type="ECO:0000313" key="1">
    <source>
        <dbReference type="EMBL" id="MBS3063702.1"/>
    </source>
</evidence>
<reference evidence="1" key="1">
    <citation type="submission" date="2021-03" db="EMBL/GenBank/DDBJ databases">
        <authorList>
            <person name="Jaffe A."/>
        </authorList>
    </citation>
    <scope>NUCLEOTIDE SEQUENCE</scope>
    <source>
        <strain evidence="1">RIFCSPLOWO2_01_FULL_58_19</strain>
    </source>
</reference>
<protein>
    <submittedName>
        <fullName evidence="1">Uncharacterized protein</fullName>
    </submittedName>
</protein>
<sequence>MKTHSLFDSCLFQAKPQHLAGSGIVKVPSCPIDILPTLKGGDSLCVGEVGECALERIALVADVG</sequence>
<dbReference type="EMBL" id="JAGVWE010000007">
    <property type="protein sequence ID" value="MBS3063702.1"/>
    <property type="molecule type" value="Genomic_DNA"/>
</dbReference>
<reference evidence="1" key="2">
    <citation type="submission" date="2021-05" db="EMBL/GenBank/DDBJ databases">
        <title>Protein family content uncovers lineage relationships and bacterial pathway maintenance mechanisms in DPANN archaea.</title>
        <authorList>
            <person name="Castelle C.J."/>
            <person name="Meheust R."/>
            <person name="Jaffe A.L."/>
            <person name="Seitz K."/>
            <person name="Gong X."/>
            <person name="Baker B.J."/>
            <person name="Banfield J.F."/>
        </authorList>
    </citation>
    <scope>NUCLEOTIDE SEQUENCE</scope>
    <source>
        <strain evidence="1">RIFCSPLOWO2_01_FULL_58_19</strain>
    </source>
</reference>
<evidence type="ECO:0000313" key="2">
    <source>
        <dbReference type="Proteomes" id="UP000678237"/>
    </source>
</evidence>